<evidence type="ECO:0000256" key="2">
    <source>
        <dbReference type="ARBA" id="ARBA00022771"/>
    </source>
</evidence>
<gene>
    <name evidence="7" type="ORF">HHK36_027927</name>
</gene>
<dbReference type="EMBL" id="JABCRI010000021">
    <property type="protein sequence ID" value="KAF8380440.1"/>
    <property type="molecule type" value="Genomic_DNA"/>
</dbReference>
<proteinExistence type="predicted"/>
<evidence type="ECO:0000256" key="4">
    <source>
        <dbReference type="PROSITE-ProRule" id="PRU00027"/>
    </source>
</evidence>
<organism evidence="7 8">
    <name type="scientific">Tetracentron sinense</name>
    <name type="common">Spur-leaf</name>
    <dbReference type="NCBI Taxonomy" id="13715"/>
    <lineage>
        <taxon>Eukaryota</taxon>
        <taxon>Viridiplantae</taxon>
        <taxon>Streptophyta</taxon>
        <taxon>Embryophyta</taxon>
        <taxon>Tracheophyta</taxon>
        <taxon>Spermatophyta</taxon>
        <taxon>Magnoliopsida</taxon>
        <taxon>Trochodendrales</taxon>
        <taxon>Trochodendraceae</taxon>
        <taxon>Tetracentron</taxon>
    </lineage>
</organism>
<dbReference type="PANTHER" id="PTHR46951">
    <property type="entry name" value="BED-TYPE DOMAIN-CONTAINING PROTEIN"/>
    <property type="match status" value="1"/>
</dbReference>
<comment type="caution">
    <text evidence="7">The sequence shown here is derived from an EMBL/GenBank/DDBJ whole genome shotgun (WGS) entry which is preliminary data.</text>
</comment>
<dbReference type="PANTHER" id="PTHR46951:SF2">
    <property type="entry name" value="BED-TYPE DOMAIN-CONTAINING PROTEIN"/>
    <property type="match status" value="1"/>
</dbReference>
<keyword evidence="1" id="KW-0479">Metal-binding</keyword>
<keyword evidence="2 4" id="KW-0863">Zinc-finger</keyword>
<protein>
    <recommendedName>
        <fullName evidence="6">BED-type domain-containing protein</fullName>
    </recommendedName>
</protein>
<keyword evidence="8" id="KW-1185">Reference proteome</keyword>
<dbReference type="PROSITE" id="PS50808">
    <property type="entry name" value="ZF_BED"/>
    <property type="match status" value="1"/>
</dbReference>
<feature type="compositionally biased region" description="Low complexity" evidence="5">
    <location>
        <begin position="227"/>
        <end position="238"/>
    </location>
</feature>
<accession>A0A835D1Z9</accession>
<feature type="region of interest" description="Disordered" evidence="5">
    <location>
        <begin position="211"/>
        <end position="238"/>
    </location>
</feature>
<reference evidence="7 8" key="1">
    <citation type="submission" date="2020-04" db="EMBL/GenBank/DDBJ databases">
        <title>Plant Genome Project.</title>
        <authorList>
            <person name="Zhang R.-G."/>
        </authorList>
    </citation>
    <scope>NUCLEOTIDE SEQUENCE [LARGE SCALE GENOMIC DNA]</scope>
    <source>
        <strain evidence="7">YNK0</strain>
        <tissue evidence="7">Leaf</tissue>
    </source>
</reference>
<dbReference type="InterPro" id="IPR003656">
    <property type="entry name" value="Znf_BED"/>
</dbReference>
<dbReference type="AlphaFoldDB" id="A0A835D1Z9"/>
<dbReference type="Pfam" id="PF02892">
    <property type="entry name" value="zf-BED"/>
    <property type="match status" value="1"/>
</dbReference>
<evidence type="ECO:0000313" key="7">
    <source>
        <dbReference type="EMBL" id="KAF8380440.1"/>
    </source>
</evidence>
<keyword evidence="3" id="KW-0862">Zinc</keyword>
<name>A0A835D1Z9_TETSI</name>
<dbReference type="GO" id="GO:0008270">
    <property type="term" value="F:zinc ion binding"/>
    <property type="evidence" value="ECO:0007669"/>
    <property type="project" value="UniProtKB-KW"/>
</dbReference>
<evidence type="ECO:0000259" key="6">
    <source>
        <dbReference type="PROSITE" id="PS50808"/>
    </source>
</evidence>
<feature type="domain" description="BED-type" evidence="6">
    <location>
        <begin position="3"/>
        <end position="64"/>
    </location>
</feature>
<dbReference type="GO" id="GO:0003677">
    <property type="term" value="F:DNA binding"/>
    <property type="evidence" value="ECO:0007669"/>
    <property type="project" value="InterPro"/>
</dbReference>
<dbReference type="Proteomes" id="UP000655225">
    <property type="component" value="Unassembled WGS sequence"/>
</dbReference>
<evidence type="ECO:0000256" key="3">
    <source>
        <dbReference type="ARBA" id="ARBA00022833"/>
    </source>
</evidence>
<evidence type="ECO:0000256" key="1">
    <source>
        <dbReference type="ARBA" id="ARBA00022723"/>
    </source>
</evidence>
<sequence>MTSRRDFAWEYAKEDEGNTVKGYMYCKFCNKKCTGGISRLKNHLAGTHYGMGACTKCPEDVKKKCEKALNDFKIQKQREAELVCSIGRADTSNIEVPGNRVGVEGLNQDTYDSSIGNVHTKRRNRLEQQKLNSLVFVMYNMKLRERSMRRKANANVDPILVEHIDSDDEWITEKEDPTLPSEASWLQDDDLALEITAVEVIGDTTLVEPTVINTDRGKRKRTHNDKSGTSQQSKGKSVQVNLVDELDELDDFVGVQVQGDENWKESSTEEMEVWTFCHEGSVGRLMKLAEKHEKQEVDVEEHYWRDVPIVHATMDEKLCSQCEQQ</sequence>
<evidence type="ECO:0000256" key="5">
    <source>
        <dbReference type="SAM" id="MobiDB-lite"/>
    </source>
</evidence>
<evidence type="ECO:0000313" key="8">
    <source>
        <dbReference type="Proteomes" id="UP000655225"/>
    </source>
</evidence>